<accession>A0A222E0M5</accession>
<dbReference type="InterPro" id="IPR005225">
    <property type="entry name" value="Small_GTP-bd"/>
</dbReference>
<feature type="binding site" evidence="7">
    <location>
        <begin position="267"/>
        <end position="270"/>
    </location>
    <ligand>
        <name>GTP</name>
        <dbReference type="ChEBI" id="CHEBI:37565"/>
    </ligand>
</feature>
<dbReference type="InterPro" id="IPR025867">
    <property type="entry name" value="MnmE_helical"/>
</dbReference>
<dbReference type="PANTHER" id="PTHR42714">
    <property type="entry name" value="TRNA MODIFICATION GTPASE GTPBP3"/>
    <property type="match status" value="1"/>
</dbReference>
<dbReference type="InterPro" id="IPR027266">
    <property type="entry name" value="TrmE/GcvT-like"/>
</dbReference>
<evidence type="ECO:0000259" key="9">
    <source>
        <dbReference type="PROSITE" id="PS51709"/>
    </source>
</evidence>
<organism evidence="10 11">
    <name type="scientific">Antarctobacter heliothermus</name>
    <dbReference type="NCBI Taxonomy" id="74033"/>
    <lineage>
        <taxon>Bacteria</taxon>
        <taxon>Pseudomonadati</taxon>
        <taxon>Pseudomonadota</taxon>
        <taxon>Alphaproteobacteria</taxon>
        <taxon>Rhodobacterales</taxon>
        <taxon>Roseobacteraceae</taxon>
        <taxon>Antarctobacter</taxon>
    </lineage>
</organism>
<name>A0A222E0M5_9RHOB</name>
<keyword evidence="11" id="KW-1185">Reference proteome</keyword>
<comment type="function">
    <text evidence="7">Exhibits a very high intrinsic GTPase hydrolysis rate. Involved in the addition of a carboxymethylaminomethyl (cmnm) group at the wobble position (U34) of certain tRNAs, forming tRNA-cmnm(5)s(2)U34.</text>
</comment>
<dbReference type="GO" id="GO:0003924">
    <property type="term" value="F:GTPase activity"/>
    <property type="evidence" value="ECO:0007669"/>
    <property type="project" value="UniProtKB-UniRule"/>
</dbReference>
<keyword evidence="7" id="KW-0460">Magnesium</keyword>
<evidence type="ECO:0000256" key="3">
    <source>
        <dbReference type="ARBA" id="ARBA00022741"/>
    </source>
</evidence>
<dbReference type="GO" id="GO:0046872">
    <property type="term" value="F:metal ion binding"/>
    <property type="evidence" value="ECO:0007669"/>
    <property type="project" value="UniProtKB-KW"/>
</dbReference>
<feature type="binding site" evidence="7">
    <location>
        <begin position="242"/>
        <end position="248"/>
    </location>
    <ligand>
        <name>GTP</name>
        <dbReference type="ChEBI" id="CHEBI:37565"/>
    </ligand>
</feature>
<dbReference type="PANTHER" id="PTHR42714:SF2">
    <property type="entry name" value="TRNA MODIFICATION GTPASE GTPBP3, MITOCHONDRIAL"/>
    <property type="match status" value="1"/>
</dbReference>
<protein>
    <recommendedName>
        <fullName evidence="7">tRNA modification GTPase MnmE</fullName>
        <ecNumber evidence="7">3.6.-.-</ecNumber>
    </recommendedName>
</protein>
<evidence type="ECO:0000256" key="1">
    <source>
        <dbReference type="ARBA" id="ARBA00011043"/>
    </source>
</evidence>
<dbReference type="InterPro" id="IPR006073">
    <property type="entry name" value="GTP-bd"/>
</dbReference>
<dbReference type="OrthoDB" id="9805918at2"/>
<feature type="domain" description="TrmE-type G" evidence="9">
    <location>
        <begin position="213"/>
        <end position="348"/>
    </location>
</feature>
<evidence type="ECO:0000256" key="4">
    <source>
        <dbReference type="ARBA" id="ARBA00022801"/>
    </source>
</evidence>
<comment type="subcellular location">
    <subcellularLocation>
        <location evidence="7">Cytoplasm</location>
    </subcellularLocation>
</comment>
<dbReference type="Gene3D" id="1.20.120.430">
    <property type="entry name" value="tRNA modification GTPase MnmE domain 2"/>
    <property type="match status" value="1"/>
</dbReference>
<keyword evidence="8" id="KW-0175">Coiled coil</keyword>
<dbReference type="EC" id="3.6.-.-" evidence="7"/>
<keyword evidence="3 7" id="KW-0547">Nucleotide-binding</keyword>
<dbReference type="NCBIfam" id="TIGR00231">
    <property type="entry name" value="small_GTP"/>
    <property type="match status" value="1"/>
</dbReference>
<dbReference type="SUPFAM" id="SSF52540">
    <property type="entry name" value="P-loop containing nucleoside triphosphate hydrolases"/>
    <property type="match status" value="1"/>
</dbReference>
<dbReference type="KEGG" id="aht:ANTHELSMS3_01030"/>
<dbReference type="RefSeq" id="WP_094033940.1">
    <property type="nucleotide sequence ID" value="NZ_CP022540.1"/>
</dbReference>
<feature type="coiled-coil region" evidence="8">
    <location>
        <begin position="113"/>
        <end position="140"/>
    </location>
</feature>
<evidence type="ECO:0000313" key="10">
    <source>
        <dbReference type="EMBL" id="ASP19746.1"/>
    </source>
</evidence>
<gene>
    <name evidence="7 10" type="primary">mnmE</name>
    <name evidence="7" type="synonym">trmE</name>
    <name evidence="10" type="ORF">ANTHELSMS3_01030</name>
</gene>
<dbReference type="AlphaFoldDB" id="A0A222E0M5"/>
<comment type="caution">
    <text evidence="7">Lacks conserved residue(s) required for the propagation of feature annotation.</text>
</comment>
<feature type="binding site" evidence="7">
    <location>
        <position position="227"/>
    </location>
    <ligand>
        <name>Mg(2+)</name>
        <dbReference type="ChEBI" id="CHEBI:18420"/>
    </ligand>
</feature>
<dbReference type="Proteomes" id="UP000203589">
    <property type="component" value="Chromosome"/>
</dbReference>
<dbReference type="GO" id="GO:0002098">
    <property type="term" value="P:tRNA wobble uridine modification"/>
    <property type="evidence" value="ECO:0007669"/>
    <property type="project" value="TreeGrafter"/>
</dbReference>
<dbReference type="HAMAP" id="MF_00379">
    <property type="entry name" value="GTPase_MnmE"/>
    <property type="match status" value="1"/>
</dbReference>
<feature type="binding site" evidence="7">
    <location>
        <position position="247"/>
    </location>
    <ligand>
        <name>K(+)</name>
        <dbReference type="ChEBI" id="CHEBI:29103"/>
    </ligand>
</feature>
<feature type="binding site" evidence="7">
    <location>
        <position position="425"/>
    </location>
    <ligand>
        <name>(6S)-5-formyl-5,6,7,8-tetrahydrofolate</name>
        <dbReference type="ChEBI" id="CHEBI:57457"/>
    </ligand>
</feature>
<feature type="binding site" evidence="7">
    <location>
        <position position="20"/>
    </location>
    <ligand>
        <name>(6S)-5-formyl-5,6,7,8-tetrahydrofolate</name>
        <dbReference type="ChEBI" id="CHEBI:57457"/>
    </ligand>
</feature>
<reference evidence="10 11" key="1">
    <citation type="submission" date="2017-07" db="EMBL/GenBank/DDBJ databases">
        <title>Genome Sequence of Antarctobacter heliothermus Strain SMS3 Isolated from a culture of the Diatom Skeletonema marinoi.</title>
        <authorList>
            <person name="Topel M."/>
            <person name="Pinder M.I.M."/>
            <person name="Johansson O.N."/>
            <person name="Kourtchenko O."/>
            <person name="Godhe A."/>
            <person name="Clarke A.K."/>
        </authorList>
    </citation>
    <scope>NUCLEOTIDE SEQUENCE [LARGE SCALE GENOMIC DNA]</scope>
    <source>
        <strain evidence="10 11">SMS3</strain>
    </source>
</reference>
<dbReference type="GO" id="GO:0030488">
    <property type="term" value="P:tRNA methylation"/>
    <property type="evidence" value="ECO:0007669"/>
    <property type="project" value="TreeGrafter"/>
</dbReference>
<evidence type="ECO:0000313" key="11">
    <source>
        <dbReference type="Proteomes" id="UP000203589"/>
    </source>
</evidence>
<dbReference type="InterPro" id="IPR031168">
    <property type="entry name" value="G_TrmE"/>
</dbReference>
<evidence type="ECO:0000256" key="6">
    <source>
        <dbReference type="ARBA" id="ARBA00023134"/>
    </source>
</evidence>
<feature type="binding site" evidence="7">
    <location>
        <position position="242"/>
    </location>
    <ligand>
        <name>K(+)</name>
        <dbReference type="ChEBI" id="CHEBI:29103"/>
    </ligand>
</feature>
<evidence type="ECO:0000256" key="5">
    <source>
        <dbReference type="ARBA" id="ARBA00022958"/>
    </source>
</evidence>
<proteinExistence type="inferred from homology"/>
<evidence type="ECO:0000256" key="8">
    <source>
        <dbReference type="SAM" id="Coils"/>
    </source>
</evidence>
<feature type="binding site" evidence="7">
    <location>
        <position position="244"/>
    </location>
    <ligand>
        <name>K(+)</name>
        <dbReference type="ChEBI" id="CHEBI:29103"/>
    </ligand>
</feature>
<dbReference type="InterPro" id="IPR018948">
    <property type="entry name" value="GTP-bd_TrmE_N"/>
</dbReference>
<keyword evidence="4 7" id="KW-0378">Hydrolase</keyword>
<dbReference type="Pfam" id="PF12631">
    <property type="entry name" value="MnmE_helical"/>
    <property type="match status" value="1"/>
</dbReference>
<feature type="binding site" evidence="7">
    <location>
        <position position="117"/>
    </location>
    <ligand>
        <name>(6S)-5-formyl-5,6,7,8-tetrahydrofolate</name>
        <dbReference type="ChEBI" id="CHEBI:57457"/>
    </ligand>
</feature>
<dbReference type="PROSITE" id="PS51709">
    <property type="entry name" value="G_TRME"/>
    <property type="match status" value="1"/>
</dbReference>
<feature type="binding site" evidence="7">
    <location>
        <begin position="223"/>
        <end position="228"/>
    </location>
    <ligand>
        <name>GTP</name>
        <dbReference type="ChEBI" id="CHEBI:37565"/>
    </ligand>
</feature>
<keyword evidence="7" id="KW-0479">Metal-binding</keyword>
<evidence type="ECO:0000256" key="7">
    <source>
        <dbReference type="HAMAP-Rule" id="MF_00379"/>
    </source>
</evidence>
<dbReference type="Gene3D" id="3.30.1360.120">
    <property type="entry name" value="Probable tRNA modification gtpase trme, domain 1"/>
    <property type="match status" value="1"/>
</dbReference>
<keyword evidence="7" id="KW-0963">Cytoplasm</keyword>
<comment type="similarity">
    <text evidence="1 7">Belongs to the TRAFAC class TrmE-Era-EngA-EngB-Septin-like GTPase superfamily. TrmE GTPase family.</text>
</comment>
<dbReference type="InterPro" id="IPR004520">
    <property type="entry name" value="GTPase_MnmE"/>
</dbReference>
<dbReference type="InterPro" id="IPR027417">
    <property type="entry name" value="P-loop_NTPase"/>
</dbReference>
<keyword evidence="2 7" id="KW-0819">tRNA processing</keyword>
<dbReference type="GO" id="GO:0005525">
    <property type="term" value="F:GTP binding"/>
    <property type="evidence" value="ECO:0007669"/>
    <property type="project" value="UniProtKB-UniRule"/>
</dbReference>
<dbReference type="CDD" id="cd14858">
    <property type="entry name" value="TrmE_N"/>
    <property type="match status" value="1"/>
</dbReference>
<dbReference type="Gene3D" id="3.40.50.300">
    <property type="entry name" value="P-loop containing nucleotide triphosphate hydrolases"/>
    <property type="match status" value="1"/>
</dbReference>
<dbReference type="InterPro" id="IPR027368">
    <property type="entry name" value="MnmE_dom2"/>
</dbReference>
<keyword evidence="6 7" id="KW-0342">GTP-binding</keyword>
<dbReference type="SUPFAM" id="SSF116878">
    <property type="entry name" value="TrmE connector domain"/>
    <property type="match status" value="1"/>
</dbReference>
<dbReference type="CDD" id="cd04164">
    <property type="entry name" value="trmE"/>
    <property type="match status" value="1"/>
</dbReference>
<dbReference type="GO" id="GO:0005737">
    <property type="term" value="C:cytoplasm"/>
    <property type="evidence" value="ECO:0007669"/>
    <property type="project" value="UniProtKB-SubCell"/>
</dbReference>
<keyword evidence="5 7" id="KW-0630">Potassium</keyword>
<dbReference type="Pfam" id="PF01926">
    <property type="entry name" value="MMR_HSR1"/>
    <property type="match status" value="1"/>
</dbReference>
<dbReference type="SUPFAM" id="SSF103025">
    <property type="entry name" value="Folate-binding domain"/>
    <property type="match status" value="1"/>
</dbReference>
<comment type="cofactor">
    <cofactor evidence="7">
        <name>K(+)</name>
        <dbReference type="ChEBI" id="CHEBI:29103"/>
    </cofactor>
    <text evidence="7">Binds 1 potassium ion per subunit.</text>
</comment>
<feature type="binding site" evidence="7">
    <location>
        <position position="223"/>
    </location>
    <ligand>
        <name>K(+)</name>
        <dbReference type="ChEBI" id="CHEBI:29103"/>
    </ligand>
</feature>
<comment type="subunit">
    <text evidence="7">Homodimer. Heterotetramer of two MnmE and two MnmG subunits.</text>
</comment>
<feature type="binding site" evidence="7">
    <location>
        <position position="77"/>
    </location>
    <ligand>
        <name>(6S)-5-formyl-5,6,7,8-tetrahydrofolate</name>
        <dbReference type="ChEBI" id="CHEBI:57457"/>
    </ligand>
</feature>
<dbReference type="EMBL" id="CP022540">
    <property type="protein sequence ID" value="ASP19746.1"/>
    <property type="molecule type" value="Genomic_DNA"/>
</dbReference>
<sequence>MGTIFALASAAGKAGVSVVRVSGPGAWDVVERLAGTVPRPRVASVRRLVAPNGDYLDEALVLVFAEGASFTGERVAEFQIHGSIAVVQALLRVLGEMDGLRSAEPGEFTRRALENERLDLSQVEALADLIEAETEQQRRQALRILSGALGLRVGVWRDQIVQAVSLLEATIDFADEDVPVDVSGDVRALLDAVCSEIESELRGMASAERVRLGFEVAIVGPPNAGKSTLLNYLAGREAAITSDVAGTTRDVIEVRMEIGGLAVTLLDTAGLRNSEDQVERIGVARARERASAADLRVHLVPAGEAPLLDQIPGDIVLTAKGDLSGNGVSGLTGLGVPELLDMIEARLSGIVQGAGLVSRERHRIALGEGLMHLKQAKKLLDDGLDVYDIASEEIRIAFRALERLIGYVDVEHVLDRIFSSFCIGK</sequence>
<dbReference type="Pfam" id="PF10396">
    <property type="entry name" value="TrmE_N"/>
    <property type="match status" value="1"/>
</dbReference>
<dbReference type="NCBIfam" id="NF003661">
    <property type="entry name" value="PRK05291.1-3"/>
    <property type="match status" value="1"/>
</dbReference>
<dbReference type="FunFam" id="3.30.1360.120:FF:000007">
    <property type="entry name" value="tRNA modification GTPase GTPBP3, mitochondrial"/>
    <property type="match status" value="1"/>
</dbReference>
<evidence type="ECO:0000256" key="2">
    <source>
        <dbReference type="ARBA" id="ARBA00022694"/>
    </source>
</evidence>
<feature type="binding site" evidence="7">
    <location>
        <position position="248"/>
    </location>
    <ligand>
        <name>Mg(2+)</name>
        <dbReference type="ChEBI" id="CHEBI:18420"/>
    </ligand>
</feature>